<evidence type="ECO:0000256" key="1">
    <source>
        <dbReference type="SAM" id="Phobius"/>
    </source>
</evidence>
<organism evidence="2 3">
    <name type="scientific">Microbulbifer harenosus</name>
    <dbReference type="NCBI Taxonomy" id="2576840"/>
    <lineage>
        <taxon>Bacteria</taxon>
        <taxon>Pseudomonadati</taxon>
        <taxon>Pseudomonadota</taxon>
        <taxon>Gammaproteobacteria</taxon>
        <taxon>Cellvibrionales</taxon>
        <taxon>Microbulbiferaceae</taxon>
        <taxon>Microbulbifer</taxon>
    </lineage>
</organism>
<keyword evidence="1" id="KW-0472">Membrane</keyword>
<comment type="caution">
    <text evidence="2">The sequence shown here is derived from an EMBL/GenBank/DDBJ whole genome shotgun (WGS) entry which is preliminary data.</text>
</comment>
<gene>
    <name evidence="2" type="ORF">FDY93_02285</name>
</gene>
<proteinExistence type="predicted"/>
<evidence type="ECO:0008006" key="4">
    <source>
        <dbReference type="Google" id="ProtNLM"/>
    </source>
</evidence>
<feature type="transmembrane region" description="Helical" evidence="1">
    <location>
        <begin position="32"/>
        <end position="53"/>
    </location>
</feature>
<keyword evidence="1" id="KW-0812">Transmembrane</keyword>
<evidence type="ECO:0000313" key="2">
    <source>
        <dbReference type="EMBL" id="TLM78960.1"/>
    </source>
</evidence>
<dbReference type="EMBL" id="VANI01000004">
    <property type="protein sequence ID" value="TLM78960.1"/>
    <property type="molecule type" value="Genomic_DNA"/>
</dbReference>
<protein>
    <recommendedName>
        <fullName evidence="4">DUF3649 domain-containing protein</fullName>
    </recommendedName>
</protein>
<accession>A0ABY2UKW3</accession>
<name>A0ABY2UKW3_9GAMM</name>
<feature type="transmembrane region" description="Helical" evidence="1">
    <location>
        <begin position="65"/>
        <end position="83"/>
    </location>
</feature>
<sequence length="84" mass="8963">MWPKSIAGFFLGLLVSTSLVLNLKLLPLAIDTRLLSGLLLAFLLWAAVMTYCYRASSIKRASLHCAGLLAVSVALNAVVLFAGL</sequence>
<keyword evidence="1" id="KW-1133">Transmembrane helix</keyword>
<dbReference type="Proteomes" id="UP000306791">
    <property type="component" value="Unassembled WGS sequence"/>
</dbReference>
<reference evidence="2 3" key="1">
    <citation type="submission" date="2019-05" db="EMBL/GenBank/DDBJ databases">
        <title>Microbulbifer harenosus sp. nov., an alginate-degrading bacterium isolated from coastal sand.</title>
        <authorList>
            <person name="Huang H."/>
            <person name="Mo K."/>
            <person name="Bao S."/>
        </authorList>
    </citation>
    <scope>NUCLEOTIDE SEQUENCE [LARGE SCALE GENOMIC DNA]</scope>
    <source>
        <strain evidence="2 3">HB161719</strain>
    </source>
</reference>
<dbReference type="RefSeq" id="WP_138234137.1">
    <property type="nucleotide sequence ID" value="NZ_CP185860.1"/>
</dbReference>
<keyword evidence="3" id="KW-1185">Reference proteome</keyword>
<evidence type="ECO:0000313" key="3">
    <source>
        <dbReference type="Proteomes" id="UP000306791"/>
    </source>
</evidence>